<dbReference type="GO" id="GO:0022857">
    <property type="term" value="F:transmembrane transporter activity"/>
    <property type="evidence" value="ECO:0007669"/>
    <property type="project" value="InterPro"/>
</dbReference>
<comment type="caution">
    <text evidence="7">The sequence shown here is derived from an EMBL/GenBank/DDBJ whole genome shotgun (WGS) entry which is preliminary data.</text>
</comment>
<feature type="transmembrane region" description="Helical" evidence="6">
    <location>
        <begin position="254"/>
        <end position="271"/>
    </location>
</feature>
<name>A0A017HSB4_9RHOB</name>
<protein>
    <submittedName>
        <fullName evidence="7">Ribose ABC transport system, permease protein RbsC</fullName>
    </submittedName>
</protein>
<gene>
    <name evidence="7" type="ORF">Rumeso_01099</name>
</gene>
<evidence type="ECO:0000256" key="5">
    <source>
        <dbReference type="ARBA" id="ARBA00023136"/>
    </source>
</evidence>
<feature type="transmembrane region" description="Helical" evidence="6">
    <location>
        <begin position="121"/>
        <end position="141"/>
    </location>
</feature>
<keyword evidence="4 6" id="KW-1133">Transmembrane helix</keyword>
<comment type="subcellular location">
    <subcellularLocation>
        <location evidence="1">Cell membrane</location>
        <topology evidence="1">Multi-pass membrane protein</topology>
    </subcellularLocation>
</comment>
<dbReference type="Pfam" id="PF02653">
    <property type="entry name" value="BPD_transp_2"/>
    <property type="match status" value="1"/>
</dbReference>
<feature type="transmembrane region" description="Helical" evidence="6">
    <location>
        <begin position="48"/>
        <end position="69"/>
    </location>
</feature>
<keyword evidence="2" id="KW-1003">Cell membrane</keyword>
<evidence type="ECO:0000256" key="1">
    <source>
        <dbReference type="ARBA" id="ARBA00004651"/>
    </source>
</evidence>
<sequence>MLNVLTSMSIIGVVVVAMTFVLVAGGLADLSVPATVATGAILSLAFQPVLGTVGAFGAGVMAATAAGVLNGVLVGYGRINAIIVTLATGTIILGAAQWSVGGVIVYGAYPTSGDLLKGRIAGVPGIVLVFGLAALMGHLLLSRTVWGRWTRATGDNYAAATAATVPVRLVRAGAFVLTGLAGGVSGGLLGLTLQNARPGIGQGYEFDAITAVVVGGVSILGGQGSVGRAVGGLVFVQLLTNVMTLAGVRTPVQGLALGLLIIAAVALDVAVRRRGGS</sequence>
<proteinExistence type="predicted"/>
<evidence type="ECO:0000256" key="4">
    <source>
        <dbReference type="ARBA" id="ARBA00022989"/>
    </source>
</evidence>
<dbReference type="PANTHER" id="PTHR32196:SF72">
    <property type="entry name" value="RIBOSE IMPORT PERMEASE PROTEIN RBSC"/>
    <property type="match status" value="1"/>
</dbReference>
<dbReference type="InterPro" id="IPR001851">
    <property type="entry name" value="ABC_transp_permease"/>
</dbReference>
<keyword evidence="8" id="KW-1185">Reference proteome</keyword>
<evidence type="ECO:0000313" key="8">
    <source>
        <dbReference type="Proteomes" id="UP000019666"/>
    </source>
</evidence>
<evidence type="ECO:0000256" key="3">
    <source>
        <dbReference type="ARBA" id="ARBA00022692"/>
    </source>
</evidence>
<keyword evidence="5 6" id="KW-0472">Membrane</keyword>
<dbReference type="Proteomes" id="UP000019666">
    <property type="component" value="Unassembled WGS sequence"/>
</dbReference>
<organism evidence="7 8">
    <name type="scientific">Rubellimicrobium mesophilum DSM 19309</name>
    <dbReference type="NCBI Taxonomy" id="442562"/>
    <lineage>
        <taxon>Bacteria</taxon>
        <taxon>Pseudomonadati</taxon>
        <taxon>Pseudomonadota</taxon>
        <taxon>Alphaproteobacteria</taxon>
        <taxon>Rhodobacterales</taxon>
        <taxon>Roseobacteraceae</taxon>
        <taxon>Rubellimicrobium</taxon>
    </lineage>
</organism>
<evidence type="ECO:0000313" key="7">
    <source>
        <dbReference type="EMBL" id="EYD77392.1"/>
    </source>
</evidence>
<dbReference type="CDD" id="cd06579">
    <property type="entry name" value="TM_PBP1_transp_AraH_like"/>
    <property type="match status" value="1"/>
</dbReference>
<feature type="transmembrane region" description="Helical" evidence="6">
    <location>
        <begin position="81"/>
        <end position="109"/>
    </location>
</feature>
<keyword evidence="3 6" id="KW-0812">Transmembrane</keyword>
<dbReference type="GO" id="GO:0005886">
    <property type="term" value="C:plasma membrane"/>
    <property type="evidence" value="ECO:0007669"/>
    <property type="project" value="UniProtKB-SubCell"/>
</dbReference>
<evidence type="ECO:0000256" key="2">
    <source>
        <dbReference type="ARBA" id="ARBA00022475"/>
    </source>
</evidence>
<feature type="transmembrane region" description="Helical" evidence="6">
    <location>
        <begin position="7"/>
        <end position="28"/>
    </location>
</feature>
<dbReference type="HOGENOM" id="CLU_028880_4_1_5"/>
<dbReference type="PATRIC" id="fig|442562.3.peg.1091"/>
<accession>A0A017HSB4</accession>
<dbReference type="PANTHER" id="PTHR32196">
    <property type="entry name" value="ABC TRANSPORTER PERMEASE PROTEIN YPHD-RELATED-RELATED"/>
    <property type="match status" value="1"/>
</dbReference>
<dbReference type="AlphaFoldDB" id="A0A017HSB4"/>
<evidence type="ECO:0000256" key="6">
    <source>
        <dbReference type="SAM" id="Phobius"/>
    </source>
</evidence>
<dbReference type="STRING" id="442562.Rumeso_01099"/>
<feature type="transmembrane region" description="Helical" evidence="6">
    <location>
        <begin position="203"/>
        <end position="222"/>
    </location>
</feature>
<dbReference type="EMBL" id="AOSK01000030">
    <property type="protein sequence ID" value="EYD77392.1"/>
    <property type="molecule type" value="Genomic_DNA"/>
</dbReference>
<feature type="transmembrane region" description="Helical" evidence="6">
    <location>
        <begin position="172"/>
        <end position="191"/>
    </location>
</feature>
<reference evidence="7 8" key="1">
    <citation type="submission" date="2013-02" db="EMBL/GenBank/DDBJ databases">
        <authorList>
            <person name="Fiebig A."/>
            <person name="Goeker M."/>
            <person name="Klenk H.-P.P."/>
        </authorList>
    </citation>
    <scope>NUCLEOTIDE SEQUENCE [LARGE SCALE GENOMIC DNA]</scope>
    <source>
        <strain evidence="7 8">DSM 19309</strain>
    </source>
</reference>